<dbReference type="STRING" id="525257.HMPREF0204_10564"/>
<reference evidence="2 3" key="1">
    <citation type="submission" date="2018-12" db="EMBL/GenBank/DDBJ databases">
        <authorList>
            <consortium name="Pathogen Informatics"/>
        </authorList>
    </citation>
    <scope>NUCLEOTIDE SEQUENCE [LARGE SCALE GENOMIC DNA]</scope>
    <source>
        <strain evidence="2 3">NCTC11432</strain>
    </source>
</reference>
<dbReference type="OrthoDB" id="658938at2"/>
<keyword evidence="1" id="KW-0732">Signal</keyword>
<dbReference type="EMBL" id="LR134289">
    <property type="protein sequence ID" value="VEE10028.1"/>
    <property type="molecule type" value="Genomic_DNA"/>
</dbReference>
<evidence type="ECO:0000313" key="3">
    <source>
        <dbReference type="Proteomes" id="UP000279227"/>
    </source>
</evidence>
<feature type="signal peptide" evidence="1">
    <location>
        <begin position="1"/>
        <end position="18"/>
    </location>
</feature>
<feature type="chain" id="PRO_5019484669" evidence="1">
    <location>
        <begin position="19"/>
        <end position="299"/>
    </location>
</feature>
<dbReference type="KEGG" id="cgle:NCTC11432_03603"/>
<evidence type="ECO:0000313" key="2">
    <source>
        <dbReference type="EMBL" id="VEE10028.1"/>
    </source>
</evidence>
<dbReference type="Proteomes" id="UP000279227">
    <property type="component" value="Chromosome"/>
</dbReference>
<name>A0A448B604_CHRGE</name>
<dbReference type="GeneID" id="93019336"/>
<evidence type="ECO:0000256" key="1">
    <source>
        <dbReference type="SAM" id="SignalP"/>
    </source>
</evidence>
<sequence length="299" mass="33082">MRKTFLAVSLFAATALSAQTPITTSSVTIQAYSPLLYLQRNQSTGGYIQGVQSQLLDGTNNWFSGNIGTDLWTIGKGDYQNRQFTVTSTGNVAIGTSDYPQYRLQVNDGMITAKIADTNVTPTNKVGYLINELGADVFELSFARDNLGTLNMKTFLDRPIVIGTDNIERMRIAANGNVGIGSKNPDAPLTVKGLIHATEVKIDLNVPADYVFQKHYTGVSHLKPEYIMPTLDEVEKFTKENNHLPGIPSAKEIQEKGLNIGEISNLLLQKIEELTLYTIEQNKLIKEQQKRIEALENKN</sequence>
<protein>
    <submittedName>
        <fullName evidence="2">Uncharacterized protein</fullName>
    </submittedName>
</protein>
<organism evidence="2 3">
    <name type="scientific">Chryseobacterium gleum</name>
    <name type="common">Flavobacterium gleum</name>
    <dbReference type="NCBI Taxonomy" id="250"/>
    <lineage>
        <taxon>Bacteria</taxon>
        <taxon>Pseudomonadati</taxon>
        <taxon>Bacteroidota</taxon>
        <taxon>Flavobacteriia</taxon>
        <taxon>Flavobacteriales</taxon>
        <taxon>Weeksellaceae</taxon>
        <taxon>Chryseobacterium group</taxon>
        <taxon>Chryseobacterium</taxon>
    </lineage>
</organism>
<proteinExistence type="predicted"/>
<accession>A0A448B604</accession>
<dbReference type="RefSeq" id="WP_002982741.1">
    <property type="nucleotide sequence ID" value="NZ_CP068486.1"/>
</dbReference>
<dbReference type="AlphaFoldDB" id="A0A448B604"/>
<gene>
    <name evidence="2" type="ORF">NCTC11432_03603</name>
</gene>